<comment type="cofactor">
    <cofactor evidence="1">
        <name>Mg(2+)</name>
        <dbReference type="ChEBI" id="CHEBI:18420"/>
    </cofactor>
</comment>
<dbReference type="STRING" id="1408189.CLAC_02550"/>
<dbReference type="PRINTS" id="PR00377">
    <property type="entry name" value="IMPHPHTASES"/>
</dbReference>
<keyword evidence="1" id="KW-0479">Metal-binding</keyword>
<organism evidence="2 3">
    <name type="scientific">Corynebacterium lactis RW2-5</name>
    <dbReference type="NCBI Taxonomy" id="1408189"/>
    <lineage>
        <taxon>Bacteria</taxon>
        <taxon>Bacillati</taxon>
        <taxon>Actinomycetota</taxon>
        <taxon>Actinomycetes</taxon>
        <taxon>Mycobacteriales</taxon>
        <taxon>Corynebacteriaceae</taxon>
        <taxon>Corynebacterium</taxon>
    </lineage>
</organism>
<dbReference type="Gene3D" id="3.40.190.80">
    <property type="match status" value="1"/>
</dbReference>
<dbReference type="CDD" id="cd01638">
    <property type="entry name" value="CysQ"/>
    <property type="match status" value="1"/>
</dbReference>
<evidence type="ECO:0000313" key="2">
    <source>
        <dbReference type="EMBL" id="ALA66793.1"/>
    </source>
</evidence>
<dbReference type="PANTHER" id="PTHR43028">
    <property type="entry name" value="3'(2'),5'-BISPHOSPHATE NUCLEOTIDASE 1"/>
    <property type="match status" value="1"/>
</dbReference>
<dbReference type="Gene3D" id="3.30.540.10">
    <property type="entry name" value="Fructose-1,6-Bisphosphatase, subunit A, domain 1"/>
    <property type="match status" value="1"/>
</dbReference>
<feature type="binding site" evidence="1">
    <location>
        <position position="84"/>
    </location>
    <ligand>
        <name>Mg(2+)</name>
        <dbReference type="ChEBI" id="CHEBI:18420"/>
        <label>1</label>
        <note>catalytic</note>
    </ligand>
</feature>
<feature type="binding site" evidence="1">
    <location>
        <position position="85"/>
    </location>
    <ligand>
        <name>Mg(2+)</name>
        <dbReference type="ChEBI" id="CHEBI:18420"/>
        <label>1</label>
        <note>catalytic</note>
    </ligand>
</feature>
<dbReference type="GO" id="GO:0008441">
    <property type="term" value="F:3'(2'),5'-bisphosphate nucleotidase activity"/>
    <property type="evidence" value="ECO:0007669"/>
    <property type="project" value="TreeGrafter"/>
</dbReference>
<dbReference type="GO" id="GO:0050427">
    <property type="term" value="P:3'-phosphoadenosine 5'-phosphosulfate metabolic process"/>
    <property type="evidence" value="ECO:0007669"/>
    <property type="project" value="TreeGrafter"/>
</dbReference>
<dbReference type="InterPro" id="IPR050725">
    <property type="entry name" value="CysQ/Inositol_MonoPase"/>
</dbReference>
<dbReference type="Pfam" id="PF00459">
    <property type="entry name" value="Inositol_P"/>
    <property type="match status" value="1"/>
</dbReference>
<feature type="binding site" evidence="1">
    <location>
        <position position="64"/>
    </location>
    <ligand>
        <name>Mg(2+)</name>
        <dbReference type="ChEBI" id="CHEBI:18420"/>
        <label>1</label>
        <note>catalytic</note>
    </ligand>
</feature>
<dbReference type="SUPFAM" id="SSF56655">
    <property type="entry name" value="Carbohydrate phosphatase"/>
    <property type="match status" value="1"/>
</dbReference>
<keyword evidence="1" id="KW-0460">Magnesium</keyword>
<sequence length="251" mass="27116">MSAYIEDAVLAYRLARGAGEILKGVRNVGLLRGRILGDAGDALAQEWIARVLEQHRPDDGLLSEEAADNRERLDCDRVWIIDPLDGTREFAGGRQDWAVHVALVENGKPTHAAVGLPDLGQVFHTGEAKAVQGPRAGKIVVSRTRPPEVAKYVAEKLGMDLVEMGSAGAKAMHVLLGDHDAYIHDGGQYEWDSAAPVGVAKSAGLHVSRLDGSEPTYNNVDTFMPDMLFCRPDLADEILAAVAEFKANENK</sequence>
<dbReference type="GO" id="GO:0046872">
    <property type="term" value="F:metal ion binding"/>
    <property type="evidence" value="ECO:0007669"/>
    <property type="project" value="UniProtKB-KW"/>
</dbReference>
<evidence type="ECO:0000256" key="1">
    <source>
        <dbReference type="PIRSR" id="PIRSR600760-2"/>
    </source>
</evidence>
<proteinExistence type="predicted"/>
<dbReference type="RefSeq" id="WP_053411557.1">
    <property type="nucleotide sequence ID" value="NZ_CP006841.1"/>
</dbReference>
<evidence type="ECO:0000313" key="3">
    <source>
        <dbReference type="Proteomes" id="UP000058446"/>
    </source>
</evidence>
<protein>
    <submittedName>
        <fullName evidence="2">MFS transporter</fullName>
    </submittedName>
</protein>
<dbReference type="PATRIC" id="fig|1408189.4.peg.506"/>
<feature type="binding site" evidence="1">
    <location>
        <position position="82"/>
    </location>
    <ligand>
        <name>Mg(2+)</name>
        <dbReference type="ChEBI" id="CHEBI:18420"/>
        <label>1</label>
        <note>catalytic</note>
    </ligand>
</feature>
<dbReference type="OrthoDB" id="9772456at2"/>
<dbReference type="KEGG" id="clw:CLAC_02550"/>
<keyword evidence="3" id="KW-1185">Reference proteome</keyword>
<dbReference type="GO" id="GO:0000103">
    <property type="term" value="P:sulfate assimilation"/>
    <property type="evidence" value="ECO:0007669"/>
    <property type="project" value="TreeGrafter"/>
</dbReference>
<dbReference type="AlphaFoldDB" id="A0A0K2GYP1"/>
<dbReference type="PANTHER" id="PTHR43028:SF5">
    <property type="entry name" value="3'(2'),5'-BISPHOSPHATE NUCLEOTIDASE 1"/>
    <property type="match status" value="1"/>
</dbReference>
<dbReference type="EMBL" id="CP006841">
    <property type="protein sequence ID" value="ALA66793.1"/>
    <property type="molecule type" value="Genomic_DNA"/>
</dbReference>
<gene>
    <name evidence="2" type="ORF">CLAC_02550</name>
</gene>
<reference evidence="2 3" key="1">
    <citation type="submission" date="2013-10" db="EMBL/GenBank/DDBJ databases">
        <title>Complete genome sequence of Corynebacterium lactis DSM 45799(T), isolated from raw cow milk.</title>
        <authorList>
            <person name="Ruckert C."/>
            <person name="Albersmeier A."/>
            <person name="Lipski A."/>
            <person name="Kalinowski J."/>
        </authorList>
    </citation>
    <scope>NUCLEOTIDE SEQUENCE [LARGE SCALE GENOMIC DNA]</scope>
    <source>
        <strain evidence="2 3">RW2-5</strain>
    </source>
</reference>
<dbReference type="Proteomes" id="UP000058446">
    <property type="component" value="Chromosome"/>
</dbReference>
<dbReference type="InterPro" id="IPR000760">
    <property type="entry name" value="Inositol_monophosphatase-like"/>
</dbReference>
<feature type="binding site" evidence="1">
    <location>
        <position position="192"/>
    </location>
    <ligand>
        <name>Mg(2+)</name>
        <dbReference type="ChEBI" id="CHEBI:18420"/>
        <label>1</label>
        <note>catalytic</note>
    </ligand>
</feature>
<name>A0A0K2GYP1_9CORY</name>
<accession>A0A0K2GYP1</accession>